<evidence type="ECO:0000256" key="4">
    <source>
        <dbReference type="ARBA" id="ARBA00022989"/>
    </source>
</evidence>
<dbReference type="Proteomes" id="UP000269544">
    <property type="component" value="Chromosome"/>
</dbReference>
<dbReference type="Pfam" id="PF02687">
    <property type="entry name" value="FtsX"/>
    <property type="match status" value="1"/>
</dbReference>
<feature type="transmembrane region" description="Helical" evidence="6">
    <location>
        <begin position="517"/>
        <end position="544"/>
    </location>
</feature>
<evidence type="ECO:0000259" key="7">
    <source>
        <dbReference type="Pfam" id="PF02687"/>
    </source>
</evidence>
<evidence type="ECO:0000256" key="2">
    <source>
        <dbReference type="ARBA" id="ARBA00022475"/>
    </source>
</evidence>
<keyword evidence="2 6" id="KW-1003">Cell membrane</keyword>
<proteinExistence type="inferred from homology"/>
<comment type="subcellular location">
    <subcellularLocation>
        <location evidence="1 6">Cell membrane</location>
        <topology evidence="1 6">Multi-pass membrane protein</topology>
    </subcellularLocation>
</comment>
<feature type="transmembrane region" description="Helical" evidence="6">
    <location>
        <begin position="578"/>
        <end position="595"/>
    </location>
</feature>
<dbReference type="PANTHER" id="PTHR46795">
    <property type="entry name" value="ABC TRANSPORTER PERMEASE-RELATED-RELATED"/>
    <property type="match status" value="1"/>
</dbReference>
<keyword evidence="9" id="KW-1185">Reference proteome</keyword>
<dbReference type="GO" id="GO:0055085">
    <property type="term" value="P:transmembrane transport"/>
    <property type="evidence" value="ECO:0007669"/>
    <property type="project" value="UniProtKB-UniRule"/>
</dbReference>
<keyword evidence="4 6" id="KW-1133">Transmembrane helix</keyword>
<dbReference type="InterPro" id="IPR052536">
    <property type="entry name" value="ABC-4_Integral_Memb_Prot"/>
</dbReference>
<feature type="transmembrane region" description="Helical" evidence="6">
    <location>
        <begin position="287"/>
        <end position="311"/>
    </location>
</feature>
<dbReference type="InterPro" id="IPR027022">
    <property type="entry name" value="ABC_permease_BceB-typ"/>
</dbReference>
<reference evidence="8 9" key="1">
    <citation type="submission" date="2018-12" db="EMBL/GenBank/DDBJ databases">
        <authorList>
            <consortium name="Pathogen Informatics"/>
        </authorList>
    </citation>
    <scope>NUCLEOTIDE SEQUENCE [LARGE SCALE GENOMIC DNA]</scope>
    <source>
        <strain evidence="8 9">NCTC13079</strain>
    </source>
</reference>
<feature type="transmembrane region" description="Helical" evidence="6">
    <location>
        <begin position="111"/>
        <end position="138"/>
    </location>
</feature>
<sequence>MFKSLYRRLAADGIRHDKKLYIPYIAMGTLFFILALTMISIVGEPALQKMAGMTQLSMILTLGVIIVMIFGVLALDGGYKFIRKQRMEEEALYLVLGMERKHLRLIEAWEMLFIAGPVILLGTILGSVFYRLSLGFFIKTLKTESKIGAVGLFPQPQGILLVIAGFVLVFALVYVLGIKRGSIRAIMDESRAGEKKPRFPKLFGVLGAICIAIGYYLSLSADNPLNAIPRFFIAVAFVIVGTYWALSFLVGVIVGLLKKNKKFYLKPKNFAAVAGLAYRVSYSGKSLANIAILSTCFLVVCASGTSLYYGAEAIGAKQWPSPAEIIVFAEDGIQDADTAYEKLDAAIARAGLKGKGRHIDSLSVPVTRSGDALTVADDVDWNRLSRYENFALSYERDRKDRDDVDLLAVGDTPVEDVVVGDRRFTVGTAGDYKNAIAQTEMPLGKNGLYLAANEAVFTELRQMFNQGAAYGAGVEYHYVFEEVEGEARFSAYEKLRNDPDKLPLRVIDREETMNEFYALYGAIFFTGFCLGAGFLLATGFSIYYKQLSEGYADKKRFAILRDLGMTDKEAKQVIRTQISAVFILPVLFALVHGIFAYPSVEKILTILLMGVNGRATFLLCCVLSYLFYLAYYFLVYARTRKTYEELVLHEK</sequence>
<evidence type="ECO:0000256" key="3">
    <source>
        <dbReference type="ARBA" id="ARBA00022692"/>
    </source>
</evidence>
<dbReference type="PIRSF" id="PIRSF018968">
    <property type="entry name" value="ABC_permease_BceB"/>
    <property type="match status" value="1"/>
</dbReference>
<feature type="transmembrane region" description="Helical" evidence="6">
    <location>
        <begin position="158"/>
        <end position="178"/>
    </location>
</feature>
<dbReference type="EMBL" id="LR134523">
    <property type="protein sequence ID" value="VEJ34485.1"/>
    <property type="molecule type" value="Genomic_DNA"/>
</dbReference>
<feature type="transmembrane region" description="Helical" evidence="6">
    <location>
        <begin position="199"/>
        <end position="219"/>
    </location>
</feature>
<organism evidence="8 9">
    <name type="scientific">Aedoeadaptatus ivorii</name>
    <dbReference type="NCBI Taxonomy" id="54006"/>
    <lineage>
        <taxon>Bacteria</taxon>
        <taxon>Bacillati</taxon>
        <taxon>Bacillota</taxon>
        <taxon>Tissierellia</taxon>
        <taxon>Tissierellales</taxon>
        <taxon>Peptoniphilaceae</taxon>
        <taxon>Aedoeadaptatus</taxon>
    </lineage>
</organism>
<feature type="transmembrane region" description="Helical" evidence="6">
    <location>
        <begin position="231"/>
        <end position="257"/>
    </location>
</feature>
<gene>
    <name evidence="8" type="ORF">NCTC13079_00178</name>
</gene>
<dbReference type="GO" id="GO:0005886">
    <property type="term" value="C:plasma membrane"/>
    <property type="evidence" value="ECO:0007669"/>
    <property type="project" value="UniProtKB-SubCell"/>
</dbReference>
<comment type="similarity">
    <text evidence="6">Belongs to the ABC-4 integral membrane protein family.</text>
</comment>
<dbReference type="PANTHER" id="PTHR46795:SF3">
    <property type="entry name" value="ABC TRANSPORTER PERMEASE"/>
    <property type="match status" value="1"/>
</dbReference>
<feature type="transmembrane region" description="Helical" evidence="6">
    <location>
        <begin position="615"/>
        <end position="634"/>
    </location>
</feature>
<evidence type="ECO:0000256" key="6">
    <source>
        <dbReference type="PIRNR" id="PIRNR018968"/>
    </source>
</evidence>
<dbReference type="AlphaFoldDB" id="A0A448UZZ2"/>
<feature type="transmembrane region" description="Helical" evidence="6">
    <location>
        <begin position="55"/>
        <end position="75"/>
    </location>
</feature>
<dbReference type="KEGG" id="piv:NCTC13079_00178"/>
<name>A0A448UZZ2_9FIRM</name>
<feature type="transmembrane region" description="Helical" evidence="6">
    <location>
        <begin position="21"/>
        <end position="43"/>
    </location>
</feature>
<evidence type="ECO:0000313" key="9">
    <source>
        <dbReference type="Proteomes" id="UP000269544"/>
    </source>
</evidence>
<protein>
    <submittedName>
        <fullName evidence="8">FtsX-like permease family</fullName>
    </submittedName>
</protein>
<evidence type="ECO:0000313" key="8">
    <source>
        <dbReference type="EMBL" id="VEJ34485.1"/>
    </source>
</evidence>
<keyword evidence="3 6" id="KW-0812">Transmembrane</keyword>
<accession>A0A448UZZ2</accession>
<dbReference type="RefSeq" id="WP_164715165.1">
    <property type="nucleotide sequence ID" value="NZ_LR134523.1"/>
</dbReference>
<evidence type="ECO:0000256" key="5">
    <source>
        <dbReference type="ARBA" id="ARBA00023136"/>
    </source>
</evidence>
<feature type="domain" description="ABC3 transporter permease C-terminal" evidence="7">
    <location>
        <begin position="81"/>
        <end position="180"/>
    </location>
</feature>
<keyword evidence="5 6" id="KW-0472">Membrane</keyword>
<dbReference type="InterPro" id="IPR003838">
    <property type="entry name" value="ABC3_permease_C"/>
</dbReference>
<keyword evidence="6" id="KW-0813">Transport</keyword>
<evidence type="ECO:0000256" key="1">
    <source>
        <dbReference type="ARBA" id="ARBA00004651"/>
    </source>
</evidence>